<evidence type="ECO:0000259" key="6">
    <source>
        <dbReference type="PROSITE" id="PS50089"/>
    </source>
</evidence>
<dbReference type="GO" id="GO:0016567">
    <property type="term" value="P:protein ubiquitination"/>
    <property type="evidence" value="ECO:0007669"/>
    <property type="project" value="UniProtKB-UniPathway"/>
</dbReference>
<keyword evidence="2 4" id="KW-0863">Zinc-finger</keyword>
<dbReference type="InterPro" id="IPR001841">
    <property type="entry name" value="Znf_RING"/>
</dbReference>
<evidence type="ECO:0000256" key="4">
    <source>
        <dbReference type="PROSITE-ProRule" id="PRU00175"/>
    </source>
</evidence>
<evidence type="ECO:0000256" key="2">
    <source>
        <dbReference type="ARBA" id="ARBA00022771"/>
    </source>
</evidence>
<dbReference type="InterPro" id="IPR050731">
    <property type="entry name" value="HRD1_E3_ubiq-ligases"/>
</dbReference>
<organism evidence="7 8">
    <name type="scientific">Sporormia fimetaria CBS 119925</name>
    <dbReference type="NCBI Taxonomy" id="1340428"/>
    <lineage>
        <taxon>Eukaryota</taxon>
        <taxon>Fungi</taxon>
        <taxon>Dikarya</taxon>
        <taxon>Ascomycota</taxon>
        <taxon>Pezizomycotina</taxon>
        <taxon>Dothideomycetes</taxon>
        <taxon>Pleosporomycetidae</taxon>
        <taxon>Pleosporales</taxon>
        <taxon>Sporormiaceae</taxon>
        <taxon>Sporormia</taxon>
    </lineage>
</organism>
<dbReference type="Pfam" id="PF13639">
    <property type="entry name" value="zf-RING_2"/>
    <property type="match status" value="1"/>
</dbReference>
<dbReference type="InterPro" id="IPR013083">
    <property type="entry name" value="Znf_RING/FYVE/PHD"/>
</dbReference>
<keyword evidence="1" id="KW-0479">Metal-binding</keyword>
<reference evidence="7" key="1">
    <citation type="journal article" date="2020" name="Stud. Mycol.">
        <title>101 Dothideomycetes genomes: a test case for predicting lifestyles and emergence of pathogens.</title>
        <authorList>
            <person name="Haridas S."/>
            <person name="Albert R."/>
            <person name="Binder M."/>
            <person name="Bloem J."/>
            <person name="Labutti K."/>
            <person name="Salamov A."/>
            <person name="Andreopoulos B."/>
            <person name="Baker S."/>
            <person name="Barry K."/>
            <person name="Bills G."/>
            <person name="Bluhm B."/>
            <person name="Cannon C."/>
            <person name="Castanera R."/>
            <person name="Culley D."/>
            <person name="Daum C."/>
            <person name="Ezra D."/>
            <person name="Gonzalez J."/>
            <person name="Henrissat B."/>
            <person name="Kuo A."/>
            <person name="Liang C."/>
            <person name="Lipzen A."/>
            <person name="Lutzoni F."/>
            <person name="Magnuson J."/>
            <person name="Mondo S."/>
            <person name="Nolan M."/>
            <person name="Ohm R."/>
            <person name="Pangilinan J."/>
            <person name="Park H.-J."/>
            <person name="Ramirez L."/>
            <person name="Alfaro M."/>
            <person name="Sun H."/>
            <person name="Tritt A."/>
            <person name="Yoshinaga Y."/>
            <person name="Zwiers L.-H."/>
            <person name="Turgeon B."/>
            <person name="Goodwin S."/>
            <person name="Spatafora J."/>
            <person name="Crous P."/>
            <person name="Grigoriev I."/>
        </authorList>
    </citation>
    <scope>NUCLEOTIDE SEQUENCE</scope>
    <source>
        <strain evidence="7">CBS 119925</strain>
    </source>
</reference>
<evidence type="ECO:0000256" key="3">
    <source>
        <dbReference type="ARBA" id="ARBA00022833"/>
    </source>
</evidence>
<dbReference type="SUPFAM" id="SSF57850">
    <property type="entry name" value="RING/U-box"/>
    <property type="match status" value="1"/>
</dbReference>
<dbReference type="GO" id="GO:0061630">
    <property type="term" value="F:ubiquitin protein ligase activity"/>
    <property type="evidence" value="ECO:0007669"/>
    <property type="project" value="UniProtKB-EC"/>
</dbReference>
<dbReference type="OrthoDB" id="3695051at2759"/>
<dbReference type="Proteomes" id="UP000799440">
    <property type="component" value="Unassembled WGS sequence"/>
</dbReference>
<feature type="domain" description="RING-type" evidence="6">
    <location>
        <begin position="35"/>
        <end position="81"/>
    </location>
</feature>
<protein>
    <recommendedName>
        <fullName evidence="6">RING-type domain-containing protein</fullName>
    </recommendedName>
</protein>
<gene>
    <name evidence="7" type="ORF">M011DRAFT_514936</name>
</gene>
<evidence type="ECO:0000313" key="7">
    <source>
        <dbReference type="EMBL" id="KAF2748623.1"/>
    </source>
</evidence>
<accession>A0A6A6VEH7</accession>
<dbReference type="GO" id="GO:0043161">
    <property type="term" value="P:proteasome-mediated ubiquitin-dependent protein catabolic process"/>
    <property type="evidence" value="ECO:0007669"/>
    <property type="project" value="TreeGrafter"/>
</dbReference>
<keyword evidence="5" id="KW-0175">Coiled coil</keyword>
<dbReference type="GO" id="GO:0005789">
    <property type="term" value="C:endoplasmic reticulum membrane"/>
    <property type="evidence" value="ECO:0007669"/>
    <property type="project" value="UniProtKB-SubCell"/>
</dbReference>
<proteinExistence type="predicted"/>
<keyword evidence="3" id="KW-0862">Zinc</keyword>
<dbReference type="EMBL" id="MU006568">
    <property type="protein sequence ID" value="KAF2748623.1"/>
    <property type="molecule type" value="Genomic_DNA"/>
</dbReference>
<feature type="coiled-coil region" evidence="5">
    <location>
        <begin position="142"/>
        <end position="193"/>
    </location>
</feature>
<feature type="coiled-coil region" evidence="5">
    <location>
        <begin position="90"/>
        <end position="117"/>
    </location>
</feature>
<evidence type="ECO:0000313" key="8">
    <source>
        <dbReference type="Proteomes" id="UP000799440"/>
    </source>
</evidence>
<evidence type="ECO:0000256" key="1">
    <source>
        <dbReference type="ARBA" id="ARBA00022723"/>
    </source>
</evidence>
<dbReference type="PANTHER" id="PTHR22763:SF184">
    <property type="entry name" value="E3 UBIQUITIN-PROTEIN LIGASE SYNOVIOLIN"/>
    <property type="match status" value="1"/>
</dbReference>
<dbReference type="GO" id="GO:0008270">
    <property type="term" value="F:zinc ion binding"/>
    <property type="evidence" value="ECO:0007669"/>
    <property type="project" value="UniProtKB-KW"/>
</dbReference>
<dbReference type="AlphaFoldDB" id="A0A6A6VEH7"/>
<name>A0A6A6VEH7_9PLEO</name>
<dbReference type="PANTHER" id="PTHR22763">
    <property type="entry name" value="RING ZINC FINGER PROTEIN"/>
    <property type="match status" value="1"/>
</dbReference>
<dbReference type="Gene3D" id="3.30.40.10">
    <property type="entry name" value="Zinc/RING finger domain, C3HC4 (zinc finger)"/>
    <property type="match status" value="1"/>
</dbReference>
<dbReference type="GO" id="GO:0036503">
    <property type="term" value="P:ERAD pathway"/>
    <property type="evidence" value="ECO:0007669"/>
    <property type="project" value="TreeGrafter"/>
</dbReference>
<dbReference type="PROSITE" id="PS50089">
    <property type="entry name" value="ZF_RING_2"/>
    <property type="match status" value="1"/>
</dbReference>
<dbReference type="UniPathway" id="UPA00143"/>
<keyword evidence="8" id="KW-1185">Reference proteome</keyword>
<evidence type="ECO:0000256" key="5">
    <source>
        <dbReference type="SAM" id="Coils"/>
    </source>
</evidence>
<sequence>MSNTNAPFFSNRESCIDYLMNHAHVAVTDAQGTECPVCREPYTASPDKHEPVRLPCHPNHTFGRHCLETWILEQPTCPTCRACFYRTSRNLSLERAIQETERDIRLAEQAVAEAGRDRLVALAARRQAIENSNDSQLVTVEMDALMGELERQEAEAESIRDAQRETMRDLEDLQKFFEREERVREELRQLNQSTSRLVVVQ</sequence>